<dbReference type="SUPFAM" id="SSF54197">
    <property type="entry name" value="HIT-like"/>
    <property type="match status" value="1"/>
</dbReference>
<dbReference type="Pfam" id="PF01230">
    <property type="entry name" value="HIT"/>
    <property type="match status" value="1"/>
</dbReference>
<gene>
    <name evidence="3" type="ORF">ES319_1Z151200v1</name>
</gene>
<evidence type="ECO:0000259" key="2">
    <source>
        <dbReference type="Pfam" id="PF01230"/>
    </source>
</evidence>
<accession>A0A5J5NDN0</accession>
<evidence type="ECO:0000256" key="1">
    <source>
        <dbReference type="SAM" id="Phobius"/>
    </source>
</evidence>
<keyword evidence="1" id="KW-1133">Transmembrane helix</keyword>
<keyword evidence="4" id="KW-1185">Reference proteome</keyword>
<sequence length="99" mass="11675">MNMYLTWFLSFSSLFLVSNICFSLLIFSVDFCQGFRFSDSKSHCYVLLKLWILVLAFRDIAPQAPTHVLIIPKSKDGLSVIGFLQWLFFLYFLRWPCYV</sequence>
<dbReference type="Gene3D" id="3.30.428.10">
    <property type="entry name" value="HIT-like"/>
    <property type="match status" value="1"/>
</dbReference>
<reference evidence="4" key="1">
    <citation type="journal article" date="2020" name="Nat. Genet.">
        <title>Genomic diversifications of five Gossypium allopolyploid species and their impact on cotton improvement.</title>
        <authorList>
            <person name="Chen Z.J."/>
            <person name="Sreedasyam A."/>
            <person name="Ando A."/>
            <person name="Song Q."/>
            <person name="De Santiago L.M."/>
            <person name="Hulse-Kemp A.M."/>
            <person name="Ding M."/>
            <person name="Ye W."/>
            <person name="Kirkbride R.C."/>
            <person name="Jenkins J."/>
            <person name="Plott C."/>
            <person name="Lovell J."/>
            <person name="Lin Y.M."/>
            <person name="Vaughn R."/>
            <person name="Liu B."/>
            <person name="Simpson S."/>
            <person name="Scheffler B.E."/>
            <person name="Wen L."/>
            <person name="Saski C.A."/>
            <person name="Grover C.E."/>
            <person name="Hu G."/>
            <person name="Conover J.L."/>
            <person name="Carlson J.W."/>
            <person name="Shu S."/>
            <person name="Boston L.B."/>
            <person name="Williams M."/>
            <person name="Peterson D.G."/>
            <person name="McGee K."/>
            <person name="Jones D.C."/>
            <person name="Wendel J.F."/>
            <person name="Stelly D.M."/>
            <person name="Grimwood J."/>
            <person name="Schmutz J."/>
        </authorList>
    </citation>
    <scope>NUCLEOTIDE SEQUENCE [LARGE SCALE GENOMIC DNA]</scope>
    <source>
        <strain evidence="4">cv. 3-79</strain>
    </source>
</reference>
<evidence type="ECO:0000313" key="3">
    <source>
        <dbReference type="EMBL" id="KAB1670632.1"/>
    </source>
</evidence>
<dbReference type="EMBL" id="ML706423">
    <property type="protein sequence ID" value="KAB1670632.1"/>
    <property type="molecule type" value="Genomic_DNA"/>
</dbReference>
<dbReference type="AlphaFoldDB" id="A0A5J5NDN0"/>
<name>A0A5J5NDN0_GOSBA</name>
<dbReference type="GO" id="GO:0047627">
    <property type="term" value="F:adenylylsulfatase activity"/>
    <property type="evidence" value="ECO:0007669"/>
    <property type="project" value="UniProtKB-ARBA"/>
</dbReference>
<feature type="transmembrane region" description="Helical" evidence="1">
    <location>
        <begin position="77"/>
        <end position="93"/>
    </location>
</feature>
<keyword evidence="1" id="KW-0812">Transmembrane</keyword>
<dbReference type="InterPro" id="IPR036265">
    <property type="entry name" value="HIT-like_sf"/>
</dbReference>
<proteinExistence type="predicted"/>
<feature type="domain" description="HIT" evidence="2">
    <location>
        <begin position="53"/>
        <end position="74"/>
    </location>
</feature>
<dbReference type="Proteomes" id="UP000327439">
    <property type="component" value="Unassembled WGS sequence"/>
</dbReference>
<keyword evidence="1" id="KW-0472">Membrane</keyword>
<feature type="transmembrane region" description="Helical" evidence="1">
    <location>
        <begin position="6"/>
        <end position="32"/>
    </location>
</feature>
<organism evidence="3 4">
    <name type="scientific">Gossypium barbadense</name>
    <name type="common">Sea Island cotton</name>
    <name type="synonym">Hibiscus barbadensis</name>
    <dbReference type="NCBI Taxonomy" id="3634"/>
    <lineage>
        <taxon>Eukaryota</taxon>
        <taxon>Viridiplantae</taxon>
        <taxon>Streptophyta</taxon>
        <taxon>Embryophyta</taxon>
        <taxon>Tracheophyta</taxon>
        <taxon>Spermatophyta</taxon>
        <taxon>Magnoliopsida</taxon>
        <taxon>eudicotyledons</taxon>
        <taxon>Gunneridae</taxon>
        <taxon>Pentapetalae</taxon>
        <taxon>rosids</taxon>
        <taxon>malvids</taxon>
        <taxon>Malvales</taxon>
        <taxon>Malvaceae</taxon>
        <taxon>Malvoideae</taxon>
        <taxon>Gossypium</taxon>
    </lineage>
</organism>
<evidence type="ECO:0000313" key="4">
    <source>
        <dbReference type="Proteomes" id="UP000327439"/>
    </source>
</evidence>
<protein>
    <recommendedName>
        <fullName evidence="2">HIT domain-containing protein</fullName>
    </recommendedName>
</protein>
<dbReference type="InterPro" id="IPR011146">
    <property type="entry name" value="HIT-like"/>
</dbReference>